<dbReference type="Pfam" id="PF20684">
    <property type="entry name" value="Fung_rhodopsin"/>
    <property type="match status" value="1"/>
</dbReference>
<keyword evidence="2 6" id="KW-0812">Transmembrane</keyword>
<dbReference type="PANTHER" id="PTHR33048">
    <property type="entry name" value="PTH11-LIKE INTEGRAL MEMBRANE PROTEIN (AFU_ORTHOLOGUE AFUA_5G11245)"/>
    <property type="match status" value="1"/>
</dbReference>
<comment type="caution">
    <text evidence="8">The sequence shown here is derived from an EMBL/GenBank/DDBJ whole genome shotgun (WGS) entry which is preliminary data.</text>
</comment>
<dbReference type="InterPro" id="IPR049326">
    <property type="entry name" value="Rhodopsin_dom_fungi"/>
</dbReference>
<keyword evidence="9" id="KW-1185">Reference proteome</keyword>
<evidence type="ECO:0000256" key="3">
    <source>
        <dbReference type="ARBA" id="ARBA00022989"/>
    </source>
</evidence>
<evidence type="ECO:0000256" key="2">
    <source>
        <dbReference type="ARBA" id="ARBA00022692"/>
    </source>
</evidence>
<reference evidence="8 9" key="1">
    <citation type="submission" date="2018-03" db="EMBL/GenBank/DDBJ databases">
        <title>Genomes of Pezizomycetes fungi and the evolution of truffles.</title>
        <authorList>
            <person name="Murat C."/>
            <person name="Payen T."/>
            <person name="Noel B."/>
            <person name="Kuo A."/>
            <person name="Martin F.M."/>
        </authorList>
    </citation>
    <scope>NUCLEOTIDE SEQUENCE [LARGE SCALE GENOMIC DNA]</scope>
    <source>
        <strain evidence="8">091103-1</strain>
    </source>
</reference>
<feature type="transmembrane region" description="Helical" evidence="6">
    <location>
        <begin position="141"/>
        <end position="163"/>
    </location>
</feature>
<organism evidence="8 9">
    <name type="scientific">Tuber magnatum</name>
    <name type="common">white Piedmont truffle</name>
    <dbReference type="NCBI Taxonomy" id="42249"/>
    <lineage>
        <taxon>Eukaryota</taxon>
        <taxon>Fungi</taxon>
        <taxon>Dikarya</taxon>
        <taxon>Ascomycota</taxon>
        <taxon>Pezizomycotina</taxon>
        <taxon>Pezizomycetes</taxon>
        <taxon>Pezizales</taxon>
        <taxon>Tuberaceae</taxon>
        <taxon>Tuber</taxon>
    </lineage>
</organism>
<evidence type="ECO:0000256" key="5">
    <source>
        <dbReference type="ARBA" id="ARBA00038359"/>
    </source>
</evidence>
<dbReference type="AlphaFoldDB" id="A0A317T0F1"/>
<gene>
    <name evidence="8" type="ORF">C7212DRAFT_349645</name>
</gene>
<dbReference type="OrthoDB" id="3934549at2759"/>
<dbReference type="PANTHER" id="PTHR33048:SF123">
    <property type="entry name" value="INTEGRAL MEMBRANE PROTEIN"/>
    <property type="match status" value="1"/>
</dbReference>
<feature type="transmembrane region" description="Helical" evidence="6">
    <location>
        <begin position="26"/>
        <end position="47"/>
    </location>
</feature>
<feature type="transmembrane region" description="Helical" evidence="6">
    <location>
        <begin position="104"/>
        <end position="129"/>
    </location>
</feature>
<evidence type="ECO:0000256" key="6">
    <source>
        <dbReference type="SAM" id="Phobius"/>
    </source>
</evidence>
<proteinExistence type="inferred from homology"/>
<evidence type="ECO:0000256" key="4">
    <source>
        <dbReference type="ARBA" id="ARBA00023136"/>
    </source>
</evidence>
<dbReference type="EMBL" id="PYWC01000004">
    <property type="protein sequence ID" value="PWW80192.1"/>
    <property type="molecule type" value="Genomic_DNA"/>
</dbReference>
<evidence type="ECO:0000259" key="7">
    <source>
        <dbReference type="Pfam" id="PF20684"/>
    </source>
</evidence>
<evidence type="ECO:0000313" key="9">
    <source>
        <dbReference type="Proteomes" id="UP000246991"/>
    </source>
</evidence>
<dbReference type="InterPro" id="IPR052337">
    <property type="entry name" value="SAT4-like"/>
</dbReference>
<dbReference type="Proteomes" id="UP000246991">
    <property type="component" value="Unassembled WGS sequence"/>
</dbReference>
<evidence type="ECO:0000313" key="8">
    <source>
        <dbReference type="EMBL" id="PWW80192.1"/>
    </source>
</evidence>
<dbReference type="STRING" id="42249.A0A317T0F1"/>
<evidence type="ECO:0000256" key="1">
    <source>
        <dbReference type="ARBA" id="ARBA00004141"/>
    </source>
</evidence>
<feature type="domain" description="Rhodopsin" evidence="7">
    <location>
        <begin position="22"/>
        <end position="207"/>
    </location>
</feature>
<name>A0A317T0F1_9PEZI</name>
<accession>A0A317T0F1</accession>
<protein>
    <recommendedName>
        <fullName evidence="7">Rhodopsin domain-containing protein</fullName>
    </recommendedName>
</protein>
<comment type="subcellular location">
    <subcellularLocation>
        <location evidence="1">Membrane</location>
        <topology evidence="1">Multi-pass membrane protein</topology>
    </subcellularLocation>
</comment>
<keyword evidence="3 6" id="KW-1133">Transmembrane helix</keyword>
<dbReference type="GO" id="GO:0016020">
    <property type="term" value="C:membrane"/>
    <property type="evidence" value="ECO:0007669"/>
    <property type="project" value="UniProtKB-SubCell"/>
</dbReference>
<feature type="transmembrane region" description="Helical" evidence="6">
    <location>
        <begin position="59"/>
        <end position="81"/>
    </location>
</feature>
<sequence>MVRSDDWIMLVAFDYNTAIVPVLKLWYVYQLQYLITLFLIKASILSFYRRISPERSYQLAIAIVSGIVVVFTAAMLFVNIFECPKDPSKAWSPGFPNGCSDLAVVYYIMASFNIISDIVILILPMPSLWRLQTNRRKRVALVLIFSCGFIAVLGSVVRITALYKGQQILAANGDKAYVAIYVLLWSQVEVNFGIITASAPALKPLVHSILQSTSHSKPSYAQNVIGYAGTGQRSGRGVPLRSLGCREANRLHGNTTVIDGGPSESQEDIVIKGDGIVRTVEVKVDMEADGRSEDSIRRLEFER</sequence>
<keyword evidence="4 6" id="KW-0472">Membrane</keyword>
<comment type="similarity">
    <text evidence="5">Belongs to the SAT4 family.</text>
</comment>